<evidence type="ECO:0000259" key="7">
    <source>
        <dbReference type="Pfam" id="PF02492"/>
    </source>
</evidence>
<evidence type="ECO:0000256" key="1">
    <source>
        <dbReference type="ARBA" id="ARBA00022741"/>
    </source>
</evidence>
<evidence type="ECO:0000256" key="5">
    <source>
        <dbReference type="ARBA" id="ARBA00045658"/>
    </source>
</evidence>
<dbReference type="GO" id="GO:0005737">
    <property type="term" value="C:cytoplasm"/>
    <property type="evidence" value="ECO:0007669"/>
    <property type="project" value="TreeGrafter"/>
</dbReference>
<evidence type="ECO:0000256" key="6">
    <source>
        <dbReference type="ARBA" id="ARBA00049117"/>
    </source>
</evidence>
<evidence type="ECO:0008006" key="11">
    <source>
        <dbReference type="Google" id="ProtNLM"/>
    </source>
</evidence>
<dbReference type="GO" id="GO:0016787">
    <property type="term" value="F:hydrolase activity"/>
    <property type="evidence" value="ECO:0007669"/>
    <property type="project" value="UniProtKB-KW"/>
</dbReference>
<dbReference type="KEGG" id="pus:CKA81_08030"/>
<dbReference type="Gene3D" id="3.40.50.300">
    <property type="entry name" value="P-loop containing nucleotide triphosphate hydrolases"/>
    <property type="match status" value="1"/>
</dbReference>
<comment type="function">
    <text evidence="5">Zinc chaperone that directly transfers zinc cofactor to target proteins, thereby activating them. Zinc is transferred from the CXCC motif in the GTPase domain to the zinc binding site in target proteins in a process requiring GTP hydrolysis.</text>
</comment>
<dbReference type="AlphaFoldDB" id="A0A410GBW1"/>
<dbReference type="OrthoDB" id="9808822at2"/>
<gene>
    <name evidence="9" type="ORF">CKA81_08030</name>
</gene>
<protein>
    <recommendedName>
        <fullName evidence="11">Cobalamin biosynthesis protein CobW</fullName>
    </recommendedName>
</protein>
<proteinExistence type="inferred from homology"/>
<keyword evidence="1" id="KW-0547">Nucleotide-binding</keyword>
<evidence type="ECO:0000259" key="8">
    <source>
        <dbReference type="Pfam" id="PF07683"/>
    </source>
</evidence>
<dbReference type="RefSeq" id="WP_128354836.1">
    <property type="nucleotide sequence ID" value="NZ_CP022987.1"/>
</dbReference>
<comment type="catalytic activity">
    <reaction evidence="6">
        <text>GTP + H2O = GDP + phosphate + H(+)</text>
        <dbReference type="Rhea" id="RHEA:19669"/>
        <dbReference type="ChEBI" id="CHEBI:15377"/>
        <dbReference type="ChEBI" id="CHEBI:15378"/>
        <dbReference type="ChEBI" id="CHEBI:37565"/>
        <dbReference type="ChEBI" id="CHEBI:43474"/>
        <dbReference type="ChEBI" id="CHEBI:58189"/>
    </reaction>
    <physiologicalReaction direction="left-to-right" evidence="6">
        <dbReference type="Rhea" id="RHEA:19670"/>
    </physiologicalReaction>
</comment>
<dbReference type="PANTHER" id="PTHR13748:SF62">
    <property type="entry name" value="COBW DOMAIN-CONTAINING PROTEIN"/>
    <property type="match status" value="1"/>
</dbReference>
<dbReference type="SUPFAM" id="SSF52540">
    <property type="entry name" value="P-loop containing nucleoside triphosphate hydrolases"/>
    <property type="match status" value="1"/>
</dbReference>
<organism evidence="9 10">
    <name type="scientific">Pollutimonas thiosulfatoxidans</name>
    <dbReference type="NCBI Taxonomy" id="2028345"/>
    <lineage>
        <taxon>Bacteria</taxon>
        <taxon>Pseudomonadati</taxon>
        <taxon>Pseudomonadota</taxon>
        <taxon>Betaproteobacteria</taxon>
        <taxon>Burkholderiales</taxon>
        <taxon>Alcaligenaceae</taxon>
        <taxon>Pollutimonas</taxon>
    </lineage>
</organism>
<dbReference type="InterPro" id="IPR027417">
    <property type="entry name" value="P-loop_NTPase"/>
</dbReference>
<dbReference type="Proteomes" id="UP000283474">
    <property type="component" value="Chromosome"/>
</dbReference>
<evidence type="ECO:0000313" key="9">
    <source>
        <dbReference type="EMBL" id="QAA93787.1"/>
    </source>
</evidence>
<comment type="similarity">
    <text evidence="4">Belongs to the SIMIBI class G3E GTPase family. ZNG1 subfamily.</text>
</comment>
<dbReference type="InterPro" id="IPR011629">
    <property type="entry name" value="CobW-like_C"/>
</dbReference>
<dbReference type="InterPro" id="IPR003495">
    <property type="entry name" value="CobW/HypB/UreG_nucleotide-bd"/>
</dbReference>
<evidence type="ECO:0000313" key="10">
    <source>
        <dbReference type="Proteomes" id="UP000283474"/>
    </source>
</evidence>
<dbReference type="EMBL" id="CP022987">
    <property type="protein sequence ID" value="QAA93787.1"/>
    <property type="molecule type" value="Genomic_DNA"/>
</dbReference>
<dbReference type="InterPro" id="IPR051316">
    <property type="entry name" value="Zinc-reg_GTPase_activator"/>
</dbReference>
<dbReference type="SUPFAM" id="SSF90002">
    <property type="entry name" value="Hypothetical protein YjiA, C-terminal domain"/>
    <property type="match status" value="1"/>
</dbReference>
<feature type="domain" description="CobW C-terminal" evidence="8">
    <location>
        <begin position="244"/>
        <end position="322"/>
    </location>
</feature>
<dbReference type="CDD" id="cd03112">
    <property type="entry name" value="CobW-like"/>
    <property type="match status" value="1"/>
</dbReference>
<dbReference type="Gene3D" id="3.30.1220.10">
    <property type="entry name" value="CobW-like, C-terminal domain"/>
    <property type="match status" value="1"/>
</dbReference>
<dbReference type="InterPro" id="IPR036627">
    <property type="entry name" value="CobW-likC_sf"/>
</dbReference>
<name>A0A410GBW1_9BURK</name>
<sequence>MQKIPITVVSGFLGSGKTSLLNGLLRATPTTEAEQGALDGTLVLVNELGAIGLDHRRSLAVTDTVVLLESGCLCCAVRGELVQALRQAFMDALHKKIPAFSRVLIETTGIADPAAVMYTLKYEPFLAERYRYAGCITVVDGCFGAMQLEQHREAVQQAVLADVLVISKTNLTDTDSLAELEVSLGRINPMAVRFQADHVPVLAELLHTANSTVEAPGRLKLAPLWTRGALRSASMHHGGVGVLTLSWSTPLQRSRFVAAVSALQELEHPYLLRLKGSVWFQNAIEAVLVHGVHKHLYPLDLPAPSAGDTSRSSFLVVITRDGPLAAPLEIFQRLLPGAHLAVSPEGNFVDS</sequence>
<reference evidence="9 10" key="1">
    <citation type="submission" date="2017-08" db="EMBL/GenBank/DDBJ databases">
        <authorList>
            <person name="Park S.-J."/>
            <person name="Kim H."/>
        </authorList>
    </citation>
    <scope>NUCLEOTIDE SEQUENCE [LARGE SCALE GENOMIC DNA]</scope>
    <source>
        <strain evidence="10">ye3</strain>
    </source>
</reference>
<dbReference type="GO" id="GO:0000166">
    <property type="term" value="F:nucleotide binding"/>
    <property type="evidence" value="ECO:0007669"/>
    <property type="project" value="UniProtKB-KW"/>
</dbReference>
<keyword evidence="2" id="KW-0378">Hydrolase</keyword>
<keyword evidence="3" id="KW-0143">Chaperone</keyword>
<dbReference type="Pfam" id="PF07683">
    <property type="entry name" value="CobW_C"/>
    <property type="match status" value="1"/>
</dbReference>
<evidence type="ECO:0000256" key="4">
    <source>
        <dbReference type="ARBA" id="ARBA00034320"/>
    </source>
</evidence>
<dbReference type="Pfam" id="PF02492">
    <property type="entry name" value="cobW"/>
    <property type="match status" value="1"/>
</dbReference>
<feature type="domain" description="CobW/HypB/UreG nucleotide-binding" evidence="7">
    <location>
        <begin position="5"/>
        <end position="191"/>
    </location>
</feature>
<dbReference type="PANTHER" id="PTHR13748">
    <property type="entry name" value="COBW-RELATED"/>
    <property type="match status" value="1"/>
</dbReference>
<evidence type="ECO:0000256" key="3">
    <source>
        <dbReference type="ARBA" id="ARBA00023186"/>
    </source>
</evidence>
<evidence type="ECO:0000256" key="2">
    <source>
        <dbReference type="ARBA" id="ARBA00022801"/>
    </source>
</evidence>
<accession>A0A410GBW1</accession>
<keyword evidence="10" id="KW-1185">Reference proteome</keyword>